<dbReference type="GO" id="GO:0043546">
    <property type="term" value="F:molybdopterin cofactor binding"/>
    <property type="evidence" value="ECO:0007669"/>
    <property type="project" value="TreeGrafter"/>
</dbReference>
<gene>
    <name evidence="2" type="ORF">GQ26_0360440</name>
</gene>
<dbReference type="InterPro" id="IPR008335">
    <property type="entry name" value="Mopterin_OxRdtase_euk"/>
</dbReference>
<dbReference type="InterPro" id="IPR014756">
    <property type="entry name" value="Ig_E-set"/>
</dbReference>
<dbReference type="InterPro" id="IPR036374">
    <property type="entry name" value="OxRdtase_Mopterin-bd_sf"/>
</dbReference>
<dbReference type="GO" id="GO:0005739">
    <property type="term" value="C:mitochondrion"/>
    <property type="evidence" value="ECO:0007669"/>
    <property type="project" value="TreeGrafter"/>
</dbReference>
<dbReference type="Gene3D" id="3.90.420.10">
    <property type="entry name" value="Oxidoreductase, molybdopterin-binding domain"/>
    <property type="match status" value="1"/>
</dbReference>
<dbReference type="eggNOG" id="KOG0535">
    <property type="taxonomic scope" value="Eukaryota"/>
</dbReference>
<dbReference type="AlphaFoldDB" id="A0A093UTP3"/>
<dbReference type="PANTHER" id="PTHR19372">
    <property type="entry name" value="SULFITE REDUCTASE"/>
    <property type="match status" value="1"/>
</dbReference>
<dbReference type="GO" id="GO:0020037">
    <property type="term" value="F:heme binding"/>
    <property type="evidence" value="ECO:0007669"/>
    <property type="project" value="TreeGrafter"/>
</dbReference>
<dbReference type="GO" id="GO:0030151">
    <property type="term" value="F:molybdenum ion binding"/>
    <property type="evidence" value="ECO:0007669"/>
    <property type="project" value="InterPro"/>
</dbReference>
<protein>
    <submittedName>
        <fullName evidence="2">Nitrate reductase [NADH]</fullName>
    </submittedName>
</protein>
<dbReference type="SUPFAM" id="SSF56524">
    <property type="entry name" value="Oxidoreductase molybdopterin-binding domain"/>
    <property type="match status" value="1"/>
</dbReference>
<dbReference type="SUPFAM" id="SSF81296">
    <property type="entry name" value="E set domains"/>
    <property type="match status" value="1"/>
</dbReference>
<feature type="domain" description="Oxidoreductase molybdopterin-binding" evidence="1">
    <location>
        <begin position="80"/>
        <end position="203"/>
    </location>
</feature>
<comment type="caution">
    <text evidence="2">The sequence shown here is derived from an EMBL/GenBank/DDBJ whole genome shotgun (WGS) entry which is preliminary data.</text>
</comment>
<dbReference type="HOGENOM" id="CLU_1008934_0_0_1"/>
<accession>A0A093UTP3</accession>
<name>A0A093UTP3_TALMA</name>
<proteinExistence type="predicted"/>
<reference evidence="2" key="1">
    <citation type="journal article" date="2014" name="PLoS Genet.">
        <title>Signature Gene Expression Reveals Novel Clues to the Molecular Mechanisms of Dimorphic Transition in Penicillium marneffei.</title>
        <authorList>
            <person name="Yang E."/>
            <person name="Wang G."/>
            <person name="Cai J."/>
            <person name="Woo P.C."/>
            <person name="Lau S.K."/>
            <person name="Yuen K.-Y."/>
            <person name="Chow W.-N."/>
            <person name="Lin X."/>
        </authorList>
    </citation>
    <scope>NUCLEOTIDE SEQUENCE [LARGE SCALE GENOMIC DNA]</scope>
    <source>
        <strain evidence="2">PM1</strain>
    </source>
</reference>
<dbReference type="PANTHER" id="PTHR19372:SF6">
    <property type="entry name" value="SULFITE OXIDASE"/>
    <property type="match status" value="1"/>
</dbReference>
<dbReference type="Gene3D" id="2.60.40.650">
    <property type="match status" value="1"/>
</dbReference>
<dbReference type="InterPro" id="IPR000572">
    <property type="entry name" value="OxRdtase_Mopterin-bd_dom"/>
</dbReference>
<dbReference type="GO" id="GO:0006790">
    <property type="term" value="P:sulfur compound metabolic process"/>
    <property type="evidence" value="ECO:0007669"/>
    <property type="project" value="TreeGrafter"/>
</dbReference>
<organism evidence="2">
    <name type="scientific">Talaromyces marneffei PM1</name>
    <dbReference type="NCBI Taxonomy" id="1077442"/>
    <lineage>
        <taxon>Eukaryota</taxon>
        <taxon>Fungi</taxon>
        <taxon>Dikarya</taxon>
        <taxon>Ascomycota</taxon>
        <taxon>Pezizomycotina</taxon>
        <taxon>Eurotiomycetes</taxon>
        <taxon>Eurotiomycetidae</taxon>
        <taxon>Eurotiales</taxon>
        <taxon>Trichocomaceae</taxon>
        <taxon>Talaromyces</taxon>
        <taxon>Talaromyces sect. Talaromyces</taxon>
    </lineage>
</organism>
<dbReference type="PRINTS" id="PR00407">
    <property type="entry name" value="EUMOPTERIN"/>
</dbReference>
<sequence>MTGSILGTNPVLSGDDFIAWHHAIGGELTDIPEDSWRIVLKEKHNDMLHLLKFPYNGEPPKRLVTSKAITPNPLHFVRNHGGIPIINKKDFTLTLDGLVANPKKYTLDDIMDESRFPQIVETVTIQCSGTRRIEQIGLYPGQGDEIPQAPWAEGAIGTATYRGISPKKLIKDCGGLVNGGKHLELYGAETPANTIRSRIQIQEMPVSSAIMSPWKGYVIIHNGKIHFKGWAYSGGGRWPERIELSSDGGFSWHEVPLENMSKKGQWTWRTWEIDLP</sequence>
<dbReference type="Pfam" id="PF00174">
    <property type="entry name" value="Oxidored_molyb"/>
    <property type="match status" value="1"/>
</dbReference>
<dbReference type="EMBL" id="JPOX01000036">
    <property type="protein sequence ID" value="KFX43315.1"/>
    <property type="molecule type" value="Genomic_DNA"/>
</dbReference>
<evidence type="ECO:0000313" key="2">
    <source>
        <dbReference type="EMBL" id="KFX43315.1"/>
    </source>
</evidence>
<evidence type="ECO:0000259" key="1">
    <source>
        <dbReference type="Pfam" id="PF00174"/>
    </source>
</evidence>
<dbReference type="GO" id="GO:0008482">
    <property type="term" value="F:sulfite oxidase activity"/>
    <property type="evidence" value="ECO:0007669"/>
    <property type="project" value="TreeGrafter"/>
</dbReference>